<organism evidence="12 13">
    <name type="scientific">Capnocytophaga ochracea</name>
    <dbReference type="NCBI Taxonomy" id="1018"/>
    <lineage>
        <taxon>Bacteria</taxon>
        <taxon>Pseudomonadati</taxon>
        <taxon>Bacteroidota</taxon>
        <taxon>Flavobacteriia</taxon>
        <taxon>Flavobacteriales</taxon>
        <taxon>Flavobacteriaceae</taxon>
        <taxon>Capnocytophaga</taxon>
    </lineage>
</organism>
<dbReference type="AlphaFoldDB" id="A0A2X2RDF2"/>
<comment type="similarity">
    <text evidence="2 9 10">Belongs to the RecF family.</text>
</comment>
<feature type="binding site" evidence="9">
    <location>
        <begin position="31"/>
        <end position="38"/>
    </location>
    <ligand>
        <name>ATP</name>
        <dbReference type="ChEBI" id="CHEBI:30616"/>
    </ligand>
</feature>
<keyword evidence="5 9" id="KW-0235">DNA replication</keyword>
<gene>
    <name evidence="9 12" type="primary">recF</name>
    <name evidence="12" type="ORF">NCTC11546_01673</name>
</gene>
<keyword evidence="7 9" id="KW-0067">ATP-binding</keyword>
<dbReference type="GO" id="GO:0006302">
    <property type="term" value="P:double-strand break repair"/>
    <property type="evidence" value="ECO:0007669"/>
    <property type="project" value="TreeGrafter"/>
</dbReference>
<comment type="function">
    <text evidence="9 10">The RecF protein is involved in DNA metabolism; it is required for DNA replication and normal SOS inducibility. RecF binds preferentially to single-stranded, linear DNA. It also seems to bind ATP.</text>
</comment>
<dbReference type="EMBL" id="UARG01000017">
    <property type="protein sequence ID" value="SQA78442.1"/>
    <property type="molecule type" value="Genomic_DNA"/>
</dbReference>
<evidence type="ECO:0000256" key="1">
    <source>
        <dbReference type="ARBA" id="ARBA00004496"/>
    </source>
</evidence>
<dbReference type="PROSITE" id="PS00617">
    <property type="entry name" value="RECF_1"/>
    <property type="match status" value="1"/>
</dbReference>
<evidence type="ECO:0000256" key="8">
    <source>
        <dbReference type="ARBA" id="ARBA00023125"/>
    </source>
</evidence>
<dbReference type="Gene3D" id="1.20.1050.90">
    <property type="entry name" value="RecF/RecN/SMC, N-terminal domain"/>
    <property type="match status" value="1"/>
</dbReference>
<keyword evidence="9 10" id="KW-0742">SOS response</keyword>
<evidence type="ECO:0000256" key="3">
    <source>
        <dbReference type="ARBA" id="ARBA00020170"/>
    </source>
</evidence>
<evidence type="ECO:0000256" key="7">
    <source>
        <dbReference type="ARBA" id="ARBA00022840"/>
    </source>
</evidence>
<dbReference type="InterPro" id="IPR018078">
    <property type="entry name" value="DNA-binding_RecF_CS"/>
</dbReference>
<dbReference type="GO" id="GO:0006260">
    <property type="term" value="P:DNA replication"/>
    <property type="evidence" value="ECO:0007669"/>
    <property type="project" value="UniProtKB-UniRule"/>
</dbReference>
<keyword evidence="9 10" id="KW-0227">DNA damage</keyword>
<dbReference type="NCBIfam" id="TIGR00611">
    <property type="entry name" value="recf"/>
    <property type="match status" value="1"/>
</dbReference>
<name>A0A2X2RDF2_CAPOC</name>
<feature type="domain" description="RecF/RecN/SMC N-terminal" evidence="11">
    <location>
        <begin position="3"/>
        <end position="353"/>
    </location>
</feature>
<dbReference type="SUPFAM" id="SSF52540">
    <property type="entry name" value="P-loop containing nucleoside triphosphate hydrolases"/>
    <property type="match status" value="1"/>
</dbReference>
<dbReference type="HAMAP" id="MF_00365">
    <property type="entry name" value="RecF"/>
    <property type="match status" value="1"/>
</dbReference>
<accession>A0A2X2RDF2</accession>
<evidence type="ECO:0000313" key="13">
    <source>
        <dbReference type="Proteomes" id="UP000249891"/>
    </source>
</evidence>
<keyword evidence="9 10" id="KW-0234">DNA repair</keyword>
<evidence type="ECO:0000256" key="5">
    <source>
        <dbReference type="ARBA" id="ARBA00022705"/>
    </source>
</evidence>
<dbReference type="GO" id="GO:0005737">
    <property type="term" value="C:cytoplasm"/>
    <property type="evidence" value="ECO:0007669"/>
    <property type="project" value="UniProtKB-SubCell"/>
</dbReference>
<dbReference type="PROSITE" id="PS00618">
    <property type="entry name" value="RECF_2"/>
    <property type="match status" value="1"/>
</dbReference>
<comment type="subcellular location">
    <subcellularLocation>
        <location evidence="1 9 10">Cytoplasm</location>
    </subcellularLocation>
</comment>
<dbReference type="PANTHER" id="PTHR32182:SF0">
    <property type="entry name" value="DNA REPLICATION AND REPAIR PROTEIN RECF"/>
    <property type="match status" value="1"/>
</dbReference>
<dbReference type="PANTHER" id="PTHR32182">
    <property type="entry name" value="DNA REPLICATION AND REPAIR PROTEIN RECF"/>
    <property type="match status" value="1"/>
</dbReference>
<dbReference type="InterPro" id="IPR001238">
    <property type="entry name" value="DNA-binding_RecF"/>
</dbReference>
<evidence type="ECO:0000256" key="6">
    <source>
        <dbReference type="ARBA" id="ARBA00022741"/>
    </source>
</evidence>
<evidence type="ECO:0000256" key="9">
    <source>
        <dbReference type="HAMAP-Rule" id="MF_00365"/>
    </source>
</evidence>
<dbReference type="InterPro" id="IPR003395">
    <property type="entry name" value="RecF/RecN/SMC_N"/>
</dbReference>
<evidence type="ECO:0000256" key="4">
    <source>
        <dbReference type="ARBA" id="ARBA00022490"/>
    </source>
</evidence>
<dbReference type="Pfam" id="PF02463">
    <property type="entry name" value="SMC_N"/>
    <property type="match status" value="1"/>
</dbReference>
<proteinExistence type="inferred from homology"/>
<protein>
    <recommendedName>
        <fullName evidence="3 9">DNA replication and repair protein RecF</fullName>
    </recommendedName>
</protein>
<keyword evidence="8 9" id="KW-0238">DNA-binding</keyword>
<dbReference type="InterPro" id="IPR042174">
    <property type="entry name" value="RecF_2"/>
</dbReference>
<keyword evidence="6 9" id="KW-0547">Nucleotide-binding</keyword>
<reference evidence="12 13" key="1">
    <citation type="submission" date="2018-06" db="EMBL/GenBank/DDBJ databases">
        <authorList>
            <consortium name="Pathogen Informatics"/>
            <person name="Doyle S."/>
        </authorList>
    </citation>
    <scope>NUCLEOTIDE SEQUENCE [LARGE SCALE GENOMIC DNA]</scope>
    <source>
        <strain evidence="12 13">NCTC11546</strain>
    </source>
</reference>
<dbReference type="GO" id="GO:0003697">
    <property type="term" value="F:single-stranded DNA binding"/>
    <property type="evidence" value="ECO:0007669"/>
    <property type="project" value="UniProtKB-UniRule"/>
</dbReference>
<dbReference type="Gene3D" id="3.40.50.300">
    <property type="entry name" value="P-loop containing nucleotide triphosphate hydrolases"/>
    <property type="match status" value="1"/>
</dbReference>
<dbReference type="Proteomes" id="UP000249891">
    <property type="component" value="Unassembled WGS sequence"/>
</dbReference>
<evidence type="ECO:0000256" key="10">
    <source>
        <dbReference type="RuleBase" id="RU000578"/>
    </source>
</evidence>
<evidence type="ECO:0000313" key="12">
    <source>
        <dbReference type="EMBL" id="SQA78442.1"/>
    </source>
</evidence>
<sequence length="373" mass="42692">MMFLKQISVVNYKNILSQAYAFSPTINCFVGDNGVGKTNLLDAIYHLGMAKSYFTTSAVQSVRHGEEFYLIEGQFRQEEREEQIVCSLKKGQKKVMKHNGKAYERLADHIGKYPMVLISPSDRDLIVEGSETRRKFLDSVISQTDRAYLELLLRYNRTLLQRNTLLKQMAEGGVFSLETLHIYDEQLAPLGQHIYEKRRAFMNEFLPIFSEQYAYISGGKERVSLHYDSSLHQSDLATQLAENTERDRSAQYTTAGIHKDDLLFEIEGYPMKKYGSQGQQKSFLIALKLSQFEVLKQSLGITPIVLLDDIFDKLDDTRVTQLVQLVTQKHFGQLFITDTHSQRTEDVVKQTGLAYEMIQIGASRTGSKSHKSR</sequence>
<dbReference type="InterPro" id="IPR027417">
    <property type="entry name" value="P-loop_NTPase"/>
</dbReference>
<dbReference type="GO" id="GO:0009432">
    <property type="term" value="P:SOS response"/>
    <property type="evidence" value="ECO:0007669"/>
    <property type="project" value="UniProtKB-UniRule"/>
</dbReference>
<dbReference type="GO" id="GO:0000731">
    <property type="term" value="P:DNA synthesis involved in DNA repair"/>
    <property type="evidence" value="ECO:0007669"/>
    <property type="project" value="TreeGrafter"/>
</dbReference>
<dbReference type="GO" id="GO:0005524">
    <property type="term" value="F:ATP binding"/>
    <property type="evidence" value="ECO:0007669"/>
    <property type="project" value="UniProtKB-UniRule"/>
</dbReference>
<keyword evidence="4 9" id="KW-0963">Cytoplasm</keyword>
<evidence type="ECO:0000259" key="11">
    <source>
        <dbReference type="Pfam" id="PF02463"/>
    </source>
</evidence>
<evidence type="ECO:0000256" key="2">
    <source>
        <dbReference type="ARBA" id="ARBA00008016"/>
    </source>
</evidence>